<name>A0A9D4NGL4_DREPO</name>
<evidence type="ECO:0000313" key="2">
    <source>
        <dbReference type="EMBL" id="KAH3893254.1"/>
    </source>
</evidence>
<proteinExistence type="predicted"/>
<protein>
    <submittedName>
        <fullName evidence="2">Uncharacterized protein</fullName>
    </submittedName>
</protein>
<dbReference type="EMBL" id="JAIWYP010000001">
    <property type="protein sequence ID" value="KAH3893254.1"/>
    <property type="molecule type" value="Genomic_DNA"/>
</dbReference>
<reference evidence="2" key="2">
    <citation type="submission" date="2020-11" db="EMBL/GenBank/DDBJ databases">
        <authorList>
            <person name="McCartney M.A."/>
            <person name="Auch B."/>
            <person name="Kono T."/>
            <person name="Mallez S."/>
            <person name="Becker A."/>
            <person name="Gohl D.M."/>
            <person name="Silverstein K.A.T."/>
            <person name="Koren S."/>
            <person name="Bechman K.B."/>
            <person name="Herman A."/>
            <person name="Abrahante J.E."/>
            <person name="Garbe J."/>
        </authorList>
    </citation>
    <scope>NUCLEOTIDE SEQUENCE</scope>
    <source>
        <strain evidence="2">Duluth1</strain>
        <tissue evidence="2">Whole animal</tissue>
    </source>
</reference>
<feature type="transmembrane region" description="Helical" evidence="1">
    <location>
        <begin position="33"/>
        <end position="54"/>
    </location>
</feature>
<reference evidence="2" key="1">
    <citation type="journal article" date="2019" name="bioRxiv">
        <title>The Genome of the Zebra Mussel, Dreissena polymorpha: A Resource for Invasive Species Research.</title>
        <authorList>
            <person name="McCartney M.A."/>
            <person name="Auch B."/>
            <person name="Kono T."/>
            <person name="Mallez S."/>
            <person name="Zhang Y."/>
            <person name="Obille A."/>
            <person name="Becker A."/>
            <person name="Abrahante J.E."/>
            <person name="Garbe J."/>
            <person name="Badalamenti J.P."/>
            <person name="Herman A."/>
            <person name="Mangelson H."/>
            <person name="Liachko I."/>
            <person name="Sullivan S."/>
            <person name="Sone E.D."/>
            <person name="Koren S."/>
            <person name="Silverstein K.A.T."/>
            <person name="Beckman K.B."/>
            <person name="Gohl D.M."/>
        </authorList>
    </citation>
    <scope>NUCLEOTIDE SEQUENCE</scope>
    <source>
        <strain evidence="2">Duluth1</strain>
        <tissue evidence="2">Whole animal</tissue>
    </source>
</reference>
<keyword evidence="3" id="KW-1185">Reference proteome</keyword>
<evidence type="ECO:0000313" key="3">
    <source>
        <dbReference type="Proteomes" id="UP000828390"/>
    </source>
</evidence>
<keyword evidence="1" id="KW-1133">Transmembrane helix</keyword>
<dbReference type="Proteomes" id="UP000828390">
    <property type="component" value="Unassembled WGS sequence"/>
</dbReference>
<organism evidence="2 3">
    <name type="scientific">Dreissena polymorpha</name>
    <name type="common">Zebra mussel</name>
    <name type="synonym">Mytilus polymorpha</name>
    <dbReference type="NCBI Taxonomy" id="45954"/>
    <lineage>
        <taxon>Eukaryota</taxon>
        <taxon>Metazoa</taxon>
        <taxon>Spiralia</taxon>
        <taxon>Lophotrochozoa</taxon>
        <taxon>Mollusca</taxon>
        <taxon>Bivalvia</taxon>
        <taxon>Autobranchia</taxon>
        <taxon>Heteroconchia</taxon>
        <taxon>Euheterodonta</taxon>
        <taxon>Imparidentia</taxon>
        <taxon>Neoheterodontei</taxon>
        <taxon>Myida</taxon>
        <taxon>Dreissenoidea</taxon>
        <taxon>Dreissenidae</taxon>
        <taxon>Dreissena</taxon>
    </lineage>
</organism>
<accession>A0A9D4NGL4</accession>
<gene>
    <name evidence="2" type="ORF">DPMN_017400</name>
</gene>
<evidence type="ECO:0000256" key="1">
    <source>
        <dbReference type="SAM" id="Phobius"/>
    </source>
</evidence>
<sequence>MGKYYTRFYQPDSSEETDLPPSEYLHIIKLWDIWAILGDIFSLYGTVWIVFKVMTAETYWVLKKPTTHPARTNRPEQRPGMLQTDHYTPRSISSWRINGLKTVKDCGDSEA</sequence>
<keyword evidence="1" id="KW-0812">Transmembrane</keyword>
<keyword evidence="1" id="KW-0472">Membrane</keyword>
<dbReference type="AlphaFoldDB" id="A0A9D4NGL4"/>
<comment type="caution">
    <text evidence="2">The sequence shown here is derived from an EMBL/GenBank/DDBJ whole genome shotgun (WGS) entry which is preliminary data.</text>
</comment>